<reference evidence="2" key="3">
    <citation type="submission" date="2015-04" db="UniProtKB">
        <authorList>
            <consortium name="EnsemblPlants"/>
        </authorList>
    </citation>
    <scope>IDENTIFICATION</scope>
</reference>
<dbReference type="Gramene" id="LPERR01G38010.1">
    <property type="protein sequence ID" value="LPERR01G38010.1"/>
    <property type="gene ID" value="LPERR01G38010"/>
</dbReference>
<dbReference type="EnsemblPlants" id="LPERR01G38010.1">
    <property type="protein sequence ID" value="LPERR01G38010.1"/>
    <property type="gene ID" value="LPERR01G38010"/>
</dbReference>
<proteinExistence type="predicted"/>
<protein>
    <submittedName>
        <fullName evidence="2">Uncharacterized protein</fullName>
    </submittedName>
</protein>
<feature type="compositionally biased region" description="Low complexity" evidence="1">
    <location>
        <begin position="53"/>
        <end position="62"/>
    </location>
</feature>
<accession>A0A0D9VA47</accession>
<dbReference type="AlphaFoldDB" id="A0A0D9VA47"/>
<reference evidence="3" key="2">
    <citation type="submission" date="2013-12" db="EMBL/GenBank/DDBJ databases">
        <authorList>
            <person name="Yu Y."/>
            <person name="Lee S."/>
            <person name="de Baynast K."/>
            <person name="Wissotski M."/>
            <person name="Liu L."/>
            <person name="Talag J."/>
            <person name="Goicoechea J."/>
            <person name="Angelova A."/>
            <person name="Jetty R."/>
            <person name="Kudrna D."/>
            <person name="Golser W."/>
            <person name="Rivera L."/>
            <person name="Zhang J."/>
            <person name="Wing R."/>
        </authorList>
    </citation>
    <scope>NUCLEOTIDE SEQUENCE</scope>
</reference>
<feature type="region of interest" description="Disordered" evidence="1">
    <location>
        <begin position="47"/>
        <end position="68"/>
    </location>
</feature>
<reference evidence="2 3" key="1">
    <citation type="submission" date="2012-08" db="EMBL/GenBank/DDBJ databases">
        <title>Oryza genome evolution.</title>
        <authorList>
            <person name="Wing R.A."/>
        </authorList>
    </citation>
    <scope>NUCLEOTIDE SEQUENCE</scope>
</reference>
<evidence type="ECO:0000256" key="1">
    <source>
        <dbReference type="SAM" id="MobiDB-lite"/>
    </source>
</evidence>
<organism evidence="2 3">
    <name type="scientific">Leersia perrieri</name>
    <dbReference type="NCBI Taxonomy" id="77586"/>
    <lineage>
        <taxon>Eukaryota</taxon>
        <taxon>Viridiplantae</taxon>
        <taxon>Streptophyta</taxon>
        <taxon>Embryophyta</taxon>
        <taxon>Tracheophyta</taxon>
        <taxon>Spermatophyta</taxon>
        <taxon>Magnoliopsida</taxon>
        <taxon>Liliopsida</taxon>
        <taxon>Poales</taxon>
        <taxon>Poaceae</taxon>
        <taxon>BOP clade</taxon>
        <taxon>Oryzoideae</taxon>
        <taxon>Oryzeae</taxon>
        <taxon>Oryzinae</taxon>
        <taxon>Leersia</taxon>
    </lineage>
</organism>
<evidence type="ECO:0000313" key="3">
    <source>
        <dbReference type="Proteomes" id="UP000032180"/>
    </source>
</evidence>
<evidence type="ECO:0000313" key="2">
    <source>
        <dbReference type="EnsemblPlants" id="LPERR01G38010.1"/>
    </source>
</evidence>
<dbReference type="Proteomes" id="UP000032180">
    <property type="component" value="Chromosome 1"/>
</dbReference>
<dbReference type="HOGENOM" id="CLU_1899208_0_0_1"/>
<keyword evidence="3" id="KW-1185">Reference proteome</keyword>
<sequence length="134" mass="14603">MAVQRSPVQLHSSFSFSDLPPDIVDDIAHRVGPFNNVVCVDTHAMVKRPENQAPPRTETAEPPARPYSVRLDDYWSNDAIKTVSTKNEPSASPITRTIGSSHGCWLITIHEDATVTARAPDASSSGLHATRSSR</sequence>
<name>A0A0D9VA47_9ORYZ</name>